<dbReference type="AlphaFoldDB" id="A0AAD7IWX9"/>
<feature type="region of interest" description="Disordered" evidence="1">
    <location>
        <begin position="84"/>
        <end position="158"/>
    </location>
</feature>
<organism evidence="2 3">
    <name type="scientific">Mycena maculata</name>
    <dbReference type="NCBI Taxonomy" id="230809"/>
    <lineage>
        <taxon>Eukaryota</taxon>
        <taxon>Fungi</taxon>
        <taxon>Dikarya</taxon>
        <taxon>Basidiomycota</taxon>
        <taxon>Agaricomycotina</taxon>
        <taxon>Agaricomycetes</taxon>
        <taxon>Agaricomycetidae</taxon>
        <taxon>Agaricales</taxon>
        <taxon>Marasmiineae</taxon>
        <taxon>Mycenaceae</taxon>
        <taxon>Mycena</taxon>
    </lineage>
</organism>
<proteinExistence type="predicted"/>
<evidence type="ECO:0000313" key="2">
    <source>
        <dbReference type="EMBL" id="KAJ7751000.1"/>
    </source>
</evidence>
<evidence type="ECO:0000313" key="3">
    <source>
        <dbReference type="Proteomes" id="UP001215280"/>
    </source>
</evidence>
<comment type="caution">
    <text evidence="2">The sequence shown here is derived from an EMBL/GenBank/DDBJ whole genome shotgun (WGS) entry which is preliminary data.</text>
</comment>
<feature type="compositionally biased region" description="Acidic residues" evidence="1">
    <location>
        <begin position="51"/>
        <end position="60"/>
    </location>
</feature>
<accession>A0AAD7IWX9</accession>
<feature type="compositionally biased region" description="Polar residues" evidence="1">
    <location>
        <begin position="20"/>
        <end position="37"/>
    </location>
</feature>
<reference evidence="2" key="1">
    <citation type="submission" date="2023-03" db="EMBL/GenBank/DDBJ databases">
        <title>Massive genome expansion in bonnet fungi (Mycena s.s.) driven by repeated elements and novel gene families across ecological guilds.</title>
        <authorList>
            <consortium name="Lawrence Berkeley National Laboratory"/>
            <person name="Harder C.B."/>
            <person name="Miyauchi S."/>
            <person name="Viragh M."/>
            <person name="Kuo A."/>
            <person name="Thoen E."/>
            <person name="Andreopoulos B."/>
            <person name="Lu D."/>
            <person name="Skrede I."/>
            <person name="Drula E."/>
            <person name="Henrissat B."/>
            <person name="Morin E."/>
            <person name="Kohler A."/>
            <person name="Barry K."/>
            <person name="LaButti K."/>
            <person name="Morin E."/>
            <person name="Salamov A."/>
            <person name="Lipzen A."/>
            <person name="Mereny Z."/>
            <person name="Hegedus B."/>
            <person name="Baldrian P."/>
            <person name="Stursova M."/>
            <person name="Weitz H."/>
            <person name="Taylor A."/>
            <person name="Grigoriev I.V."/>
            <person name="Nagy L.G."/>
            <person name="Martin F."/>
            <person name="Kauserud H."/>
        </authorList>
    </citation>
    <scope>NUCLEOTIDE SEQUENCE</scope>
    <source>
        <strain evidence="2">CBHHK188m</strain>
    </source>
</reference>
<dbReference type="EMBL" id="JARJLG010000080">
    <property type="protein sequence ID" value="KAJ7751000.1"/>
    <property type="molecule type" value="Genomic_DNA"/>
</dbReference>
<sequence>MDLIRYYAQYGPKSTRSEGAASQKNPTAKDSATTSLARSARLKPNPTELSVDSDIEEDDTKEIPLEELRGVLLQLRSNAPALRTQVEQFNKTHTAIDTPVLTRPRPRPPKRVAPSGPPRADRKRRKLVPELKPEPEPEPEPKQEPKHEPGPEIPPALAPVSEPMLSVHEKQPAPSRSKQRVSAVRITPGTLFSARVSTTEERLNALETRLQTLEETCVTREHVASAVDRAIGELEGSGVRSTADRLRALRSSILREDDPVTGGWGPSIGMLVEGEQDGFRKLGVLYEEHDGASRHFEVETMLAGDRETVLESDNEGALLENGLAVINGTMDSENMGAGGSKTAQEDGSENTILKNGVASMDAISI</sequence>
<gene>
    <name evidence="2" type="ORF">DFH07DRAFT_961244</name>
</gene>
<name>A0AAD7IWX9_9AGAR</name>
<dbReference type="Proteomes" id="UP001215280">
    <property type="component" value="Unassembled WGS sequence"/>
</dbReference>
<keyword evidence="3" id="KW-1185">Reference proteome</keyword>
<feature type="region of interest" description="Disordered" evidence="1">
    <location>
        <begin position="8"/>
        <end position="62"/>
    </location>
</feature>
<feature type="compositionally biased region" description="Basic and acidic residues" evidence="1">
    <location>
        <begin position="127"/>
        <end position="150"/>
    </location>
</feature>
<feature type="compositionally biased region" description="Polar residues" evidence="1">
    <location>
        <begin position="85"/>
        <end position="95"/>
    </location>
</feature>
<evidence type="ECO:0000256" key="1">
    <source>
        <dbReference type="SAM" id="MobiDB-lite"/>
    </source>
</evidence>
<protein>
    <submittedName>
        <fullName evidence="2">Uncharacterized protein</fullName>
    </submittedName>
</protein>